<gene>
    <name evidence="1" type="ORF">JN12_00443</name>
</gene>
<dbReference type="Gene3D" id="2.30.30.110">
    <property type="match status" value="1"/>
</dbReference>
<organism evidence="1 2">
    <name type="scientific">Geobacter argillaceus</name>
    <dbReference type="NCBI Taxonomy" id="345631"/>
    <lineage>
        <taxon>Bacteria</taxon>
        <taxon>Pseudomonadati</taxon>
        <taxon>Thermodesulfobacteriota</taxon>
        <taxon>Desulfuromonadia</taxon>
        <taxon>Geobacterales</taxon>
        <taxon>Geobacteraceae</taxon>
        <taxon>Geobacter</taxon>
    </lineage>
</organism>
<name>A0A562WRJ5_9BACT</name>
<accession>A0A562WRJ5</accession>
<dbReference type="Pfam" id="PF02452">
    <property type="entry name" value="PemK_toxin"/>
    <property type="match status" value="1"/>
</dbReference>
<dbReference type="InterPro" id="IPR003477">
    <property type="entry name" value="PemK-like"/>
</dbReference>
<dbReference type="EMBL" id="VLLN01000002">
    <property type="protein sequence ID" value="TWJ33032.1"/>
    <property type="molecule type" value="Genomic_DNA"/>
</dbReference>
<sequence>MLVATPGDYGKPRPALIVQSRLFAEHPSITLCFLTTHLQQTPLFRYPVEPSHENGLQEASQVQLDKIMTVPGGKAVKVIGRLTEKQMSEITRLLALWVGVAD</sequence>
<evidence type="ECO:0000313" key="1">
    <source>
        <dbReference type="EMBL" id="TWJ33032.1"/>
    </source>
</evidence>
<dbReference type="InterPro" id="IPR011067">
    <property type="entry name" value="Plasmid_toxin/cell-grow_inhib"/>
</dbReference>
<proteinExistence type="predicted"/>
<dbReference type="Proteomes" id="UP000319449">
    <property type="component" value="Unassembled WGS sequence"/>
</dbReference>
<dbReference type="SUPFAM" id="SSF50118">
    <property type="entry name" value="Cell growth inhibitor/plasmid maintenance toxic component"/>
    <property type="match status" value="1"/>
</dbReference>
<keyword evidence="2" id="KW-1185">Reference proteome</keyword>
<comment type="caution">
    <text evidence="1">The sequence shown here is derived from an EMBL/GenBank/DDBJ whole genome shotgun (WGS) entry which is preliminary data.</text>
</comment>
<protein>
    <submittedName>
        <fullName evidence="1">Transcriptional modulator of MazE/toxin MazF</fullName>
    </submittedName>
</protein>
<reference evidence="1 2" key="1">
    <citation type="submission" date="2019-07" db="EMBL/GenBank/DDBJ databases">
        <title>Genomic Encyclopedia of Archaeal and Bacterial Type Strains, Phase II (KMG-II): from individual species to whole genera.</title>
        <authorList>
            <person name="Goeker M."/>
        </authorList>
    </citation>
    <scope>NUCLEOTIDE SEQUENCE [LARGE SCALE GENOMIC DNA]</scope>
    <source>
        <strain evidence="1 2">ATCC BAA-1139</strain>
    </source>
</reference>
<dbReference type="GO" id="GO:0003677">
    <property type="term" value="F:DNA binding"/>
    <property type="evidence" value="ECO:0007669"/>
    <property type="project" value="InterPro"/>
</dbReference>
<dbReference type="AlphaFoldDB" id="A0A562WRJ5"/>
<evidence type="ECO:0000313" key="2">
    <source>
        <dbReference type="Proteomes" id="UP000319449"/>
    </source>
</evidence>